<dbReference type="NCBIfam" id="NF009384">
    <property type="entry name" value="PRK12743.1"/>
    <property type="match status" value="1"/>
</dbReference>
<feature type="region of interest" description="Disordered" evidence="3">
    <location>
        <begin position="188"/>
        <end position="213"/>
    </location>
</feature>
<dbReference type="RefSeq" id="WP_142104967.1">
    <property type="nucleotide sequence ID" value="NZ_VFPH01000002.1"/>
</dbReference>
<gene>
    <name evidence="4" type="ORF">FB388_5508</name>
</gene>
<keyword evidence="5" id="KW-1185">Reference proteome</keyword>
<dbReference type="PANTHER" id="PTHR42879">
    <property type="entry name" value="3-OXOACYL-(ACYL-CARRIER-PROTEIN) REDUCTASE"/>
    <property type="match status" value="1"/>
</dbReference>
<dbReference type="SUPFAM" id="SSF51735">
    <property type="entry name" value="NAD(P)-binding Rossmann-fold domains"/>
    <property type="match status" value="1"/>
</dbReference>
<dbReference type="Proteomes" id="UP000319818">
    <property type="component" value="Unassembled WGS sequence"/>
</dbReference>
<name>A0A543FWR5_9PSEU</name>
<dbReference type="InterPro" id="IPR020904">
    <property type="entry name" value="Sc_DH/Rdtase_CS"/>
</dbReference>
<dbReference type="Pfam" id="PF13561">
    <property type="entry name" value="adh_short_C2"/>
    <property type="match status" value="1"/>
</dbReference>
<dbReference type="PRINTS" id="PR00081">
    <property type="entry name" value="GDHRDH"/>
</dbReference>
<evidence type="ECO:0000313" key="4">
    <source>
        <dbReference type="EMBL" id="TQM38277.1"/>
    </source>
</evidence>
<dbReference type="InterPro" id="IPR050259">
    <property type="entry name" value="SDR"/>
</dbReference>
<dbReference type="PROSITE" id="PS00061">
    <property type="entry name" value="ADH_SHORT"/>
    <property type="match status" value="1"/>
</dbReference>
<comment type="caution">
    <text evidence="4">The sequence shown here is derived from an EMBL/GenBank/DDBJ whole genome shotgun (WGS) entry which is preliminary data.</text>
</comment>
<keyword evidence="2" id="KW-0560">Oxidoreductase</keyword>
<evidence type="ECO:0000256" key="3">
    <source>
        <dbReference type="SAM" id="MobiDB-lite"/>
    </source>
</evidence>
<evidence type="ECO:0000256" key="2">
    <source>
        <dbReference type="ARBA" id="ARBA00023002"/>
    </source>
</evidence>
<evidence type="ECO:0000313" key="5">
    <source>
        <dbReference type="Proteomes" id="UP000319818"/>
    </source>
</evidence>
<dbReference type="GO" id="GO:0016491">
    <property type="term" value="F:oxidoreductase activity"/>
    <property type="evidence" value="ECO:0007669"/>
    <property type="project" value="UniProtKB-KW"/>
</dbReference>
<dbReference type="Gene3D" id="3.40.50.720">
    <property type="entry name" value="NAD(P)-binding Rossmann-like Domain"/>
    <property type="match status" value="1"/>
</dbReference>
<dbReference type="InterPro" id="IPR002347">
    <property type="entry name" value="SDR_fam"/>
</dbReference>
<evidence type="ECO:0008006" key="6">
    <source>
        <dbReference type="Google" id="ProtNLM"/>
    </source>
</evidence>
<reference evidence="4 5" key="1">
    <citation type="submission" date="2019-06" db="EMBL/GenBank/DDBJ databases">
        <title>Sequencing the genomes of 1000 actinobacteria strains.</title>
        <authorList>
            <person name="Klenk H.-P."/>
        </authorList>
    </citation>
    <scope>NUCLEOTIDE SEQUENCE [LARGE SCALE GENOMIC DNA]</scope>
    <source>
        <strain evidence="4 5">DSM 45511</strain>
    </source>
</reference>
<sequence>MSFPSTAIVTGSDSGIGRATAVALAEAGCDVGVTYHSDEAGGQATAEEVRSRGRKAEVRRLDLTDLPAAAAVVDELADALGGVDVLVNNAGTGTSTLLVDIAYETWRNVLATDLDGAFLCLQRAARRMIDAGRGGRIVNITSVHEHQPKIGAAPYCAAKGGLGLLTKVAAIELAEHGITVNSVAPGEIATPMTGQEDEDPRGTERPGVPVGRPGDAREIAAVVAFLCSPQAAYVTGASWVVDGGMTQMGPTGGAHLESDAWRRP</sequence>
<organism evidence="4 5">
    <name type="scientific">Pseudonocardia cypriaca</name>
    <dbReference type="NCBI Taxonomy" id="882449"/>
    <lineage>
        <taxon>Bacteria</taxon>
        <taxon>Bacillati</taxon>
        <taxon>Actinomycetota</taxon>
        <taxon>Actinomycetes</taxon>
        <taxon>Pseudonocardiales</taxon>
        <taxon>Pseudonocardiaceae</taxon>
        <taxon>Pseudonocardia</taxon>
    </lineage>
</organism>
<dbReference type="AlphaFoldDB" id="A0A543FWR5"/>
<dbReference type="GO" id="GO:0032787">
    <property type="term" value="P:monocarboxylic acid metabolic process"/>
    <property type="evidence" value="ECO:0007669"/>
    <property type="project" value="UniProtKB-ARBA"/>
</dbReference>
<dbReference type="InterPro" id="IPR036291">
    <property type="entry name" value="NAD(P)-bd_dom_sf"/>
</dbReference>
<protein>
    <recommendedName>
        <fullName evidence="6">NAD(P)-dependent dehydrogenase (Short-subunit alcohol dehydrogenase family)</fullName>
    </recommendedName>
</protein>
<dbReference type="EMBL" id="VFPH01000002">
    <property type="protein sequence ID" value="TQM38277.1"/>
    <property type="molecule type" value="Genomic_DNA"/>
</dbReference>
<dbReference type="PANTHER" id="PTHR42879:SF2">
    <property type="entry name" value="3-OXOACYL-[ACYL-CARRIER-PROTEIN] REDUCTASE FABG"/>
    <property type="match status" value="1"/>
</dbReference>
<accession>A0A543FWR5</accession>
<comment type="similarity">
    <text evidence="1">Belongs to the short-chain dehydrogenases/reductases (SDR) family.</text>
</comment>
<dbReference type="OrthoDB" id="154414at2"/>
<dbReference type="PRINTS" id="PR00080">
    <property type="entry name" value="SDRFAMILY"/>
</dbReference>
<dbReference type="FunFam" id="3.40.50.720:FF:000084">
    <property type="entry name" value="Short-chain dehydrogenase reductase"/>
    <property type="match status" value="1"/>
</dbReference>
<proteinExistence type="inferred from homology"/>
<evidence type="ECO:0000256" key="1">
    <source>
        <dbReference type="ARBA" id="ARBA00006484"/>
    </source>
</evidence>